<evidence type="ECO:0000313" key="2">
    <source>
        <dbReference type="Proteomes" id="UP001152795"/>
    </source>
</evidence>
<organism evidence="1 2">
    <name type="scientific">Paramuricea clavata</name>
    <name type="common">Red gorgonian</name>
    <name type="synonym">Violescent sea-whip</name>
    <dbReference type="NCBI Taxonomy" id="317549"/>
    <lineage>
        <taxon>Eukaryota</taxon>
        <taxon>Metazoa</taxon>
        <taxon>Cnidaria</taxon>
        <taxon>Anthozoa</taxon>
        <taxon>Octocorallia</taxon>
        <taxon>Malacalcyonacea</taxon>
        <taxon>Plexauridae</taxon>
        <taxon>Paramuricea</taxon>
    </lineage>
</organism>
<dbReference type="OrthoDB" id="5965030at2759"/>
<keyword evidence="2" id="KW-1185">Reference proteome</keyword>
<name>A0A7D9LRD5_PARCT</name>
<gene>
    <name evidence="1" type="ORF">PACLA_8A064373</name>
</gene>
<dbReference type="Proteomes" id="UP001152795">
    <property type="component" value="Unassembled WGS sequence"/>
</dbReference>
<dbReference type="AlphaFoldDB" id="A0A7D9LRD5"/>
<feature type="non-terminal residue" evidence="1">
    <location>
        <position position="1"/>
    </location>
</feature>
<accession>A0A7D9LRD5</accession>
<proteinExistence type="predicted"/>
<comment type="caution">
    <text evidence="1">The sequence shown here is derived from an EMBL/GenBank/DDBJ whole genome shotgun (WGS) entry which is preliminary data.</text>
</comment>
<reference evidence="1" key="1">
    <citation type="submission" date="2020-04" db="EMBL/GenBank/DDBJ databases">
        <authorList>
            <person name="Alioto T."/>
            <person name="Alioto T."/>
            <person name="Gomez Garrido J."/>
        </authorList>
    </citation>
    <scope>NUCLEOTIDE SEQUENCE</scope>
    <source>
        <strain evidence="1">A484AB</strain>
    </source>
</reference>
<sequence length="187" mass="21433">GSLARAVVISTHTVHSEAECSLRCLKEEKLPSLIRKLPNGATLYQDIDDVATPHEAQTPKRIAFKRVAIPASLKDKEYLRGKGICCSEYFLSKDRKQNDAKISEILPDVYFPLCCEKGEARTCEDHHDFRECLARKPTAPEKVKTFQSLAHKKYHEDFPELIPDLRESHKNSKKYFFHGYHTSVFRG</sequence>
<evidence type="ECO:0000313" key="1">
    <source>
        <dbReference type="EMBL" id="CAB4035124.1"/>
    </source>
</evidence>
<dbReference type="EMBL" id="CACRXK020020736">
    <property type="protein sequence ID" value="CAB4035124.1"/>
    <property type="molecule type" value="Genomic_DNA"/>
</dbReference>
<protein>
    <submittedName>
        <fullName evidence="1">Uncharacterized protein</fullName>
    </submittedName>
</protein>